<evidence type="ECO:0000259" key="1">
    <source>
        <dbReference type="Pfam" id="PF06983"/>
    </source>
</evidence>
<name>A0ABP8FG38_9BACT</name>
<reference evidence="3" key="1">
    <citation type="journal article" date="2019" name="Int. J. Syst. Evol. Microbiol.">
        <title>The Global Catalogue of Microorganisms (GCM) 10K type strain sequencing project: providing services to taxonomists for standard genome sequencing and annotation.</title>
        <authorList>
            <consortium name="The Broad Institute Genomics Platform"/>
            <consortium name="The Broad Institute Genome Sequencing Center for Infectious Disease"/>
            <person name="Wu L."/>
            <person name="Ma J."/>
        </authorList>
    </citation>
    <scope>NUCLEOTIDE SEQUENCE [LARGE SCALE GENOMIC DNA]</scope>
    <source>
        <strain evidence="3">JCM 17664</strain>
    </source>
</reference>
<dbReference type="Gene3D" id="3.10.180.10">
    <property type="entry name" value="2,3-Dihydroxybiphenyl 1,2-Dioxygenase, domain 1"/>
    <property type="match status" value="1"/>
</dbReference>
<dbReference type="EMBL" id="BAABFN010000001">
    <property type="protein sequence ID" value="GAA4302863.1"/>
    <property type="molecule type" value="Genomic_DNA"/>
</dbReference>
<dbReference type="InterPro" id="IPR027259">
    <property type="entry name" value="MTase_demethylubiq_bac"/>
</dbReference>
<dbReference type="InterPro" id="IPR028973">
    <property type="entry name" value="PhnB-like"/>
</dbReference>
<dbReference type="InterPro" id="IPR009725">
    <property type="entry name" value="3_dmu_93_MTrfase"/>
</dbReference>
<evidence type="ECO:0000313" key="2">
    <source>
        <dbReference type="EMBL" id="GAA4302863.1"/>
    </source>
</evidence>
<sequence length="289" mass="32584">MTCLWFPHQAEEAATFYTALFKNSKITDILRNTGDVPDSPEGVVVAVGFSLEGEQFMTLNGRTESGFNPAISFIVNCRTDGEITALWDKLSAGGQVLMPLDKYPFSDKYGWVQDKYGLSWQLMLSEAEPQQKIMPSLMFTGKAAGKAEEAINFYSAQFEEARVVSIFRYGADRQPDREGTVMFADFILAGQWFAAMDSAHEHKAAFNDSISFVVNCDTQEEVDAYWKKLTEGGQEVACGWLTDRFGISWQITPRMLFKMLQSKDKEKAKRTMQAMMKMIKLDIAQLEQA</sequence>
<feature type="domain" description="PhnB-like" evidence="1">
    <location>
        <begin position="131"/>
        <end position="252"/>
    </location>
</feature>
<dbReference type="Gene3D" id="3.30.720.110">
    <property type="match status" value="1"/>
</dbReference>
<dbReference type="PIRSF" id="PIRSF021700">
    <property type="entry name" value="3_dmu_93_MTrfase"/>
    <property type="match status" value="1"/>
</dbReference>
<accession>A0ABP8FG38</accession>
<dbReference type="PANTHER" id="PTHR33990">
    <property type="entry name" value="PROTEIN YJDN-RELATED"/>
    <property type="match status" value="1"/>
</dbReference>
<dbReference type="CDD" id="cd06588">
    <property type="entry name" value="PhnB_like"/>
    <property type="match status" value="2"/>
</dbReference>
<dbReference type="SUPFAM" id="SSF54593">
    <property type="entry name" value="Glyoxalase/Bleomycin resistance protein/Dihydroxybiphenyl dioxygenase"/>
    <property type="match status" value="2"/>
</dbReference>
<dbReference type="PIRSF" id="PIRSF500687">
    <property type="entry name" value="MTase_demethylubiq_bact"/>
    <property type="match status" value="1"/>
</dbReference>
<evidence type="ECO:0000313" key="3">
    <source>
        <dbReference type="Proteomes" id="UP001501207"/>
    </source>
</evidence>
<dbReference type="Proteomes" id="UP001501207">
    <property type="component" value="Unassembled WGS sequence"/>
</dbReference>
<dbReference type="Pfam" id="PF06983">
    <property type="entry name" value="3-dmu-9_3-mt"/>
    <property type="match status" value="2"/>
</dbReference>
<keyword evidence="3" id="KW-1185">Reference proteome</keyword>
<protein>
    <submittedName>
        <fullName evidence="2">VOC family protein</fullName>
    </submittedName>
</protein>
<proteinExistence type="predicted"/>
<dbReference type="InterPro" id="IPR029068">
    <property type="entry name" value="Glyas_Bleomycin-R_OHBP_Dase"/>
</dbReference>
<dbReference type="Gene3D" id="3.30.720.100">
    <property type="match status" value="1"/>
</dbReference>
<organism evidence="2 3">
    <name type="scientific">Compostibacter hankyongensis</name>
    <dbReference type="NCBI Taxonomy" id="1007089"/>
    <lineage>
        <taxon>Bacteria</taxon>
        <taxon>Pseudomonadati</taxon>
        <taxon>Bacteroidota</taxon>
        <taxon>Chitinophagia</taxon>
        <taxon>Chitinophagales</taxon>
        <taxon>Chitinophagaceae</taxon>
        <taxon>Compostibacter</taxon>
    </lineage>
</organism>
<gene>
    <name evidence="2" type="ORF">GCM10023143_05610</name>
</gene>
<comment type="caution">
    <text evidence="2">The sequence shown here is derived from an EMBL/GenBank/DDBJ whole genome shotgun (WGS) entry which is preliminary data.</text>
</comment>
<feature type="domain" description="PhnB-like" evidence="1">
    <location>
        <begin position="2"/>
        <end position="122"/>
    </location>
</feature>